<dbReference type="EMBL" id="KN554227">
    <property type="protein sequence ID" value="KHJ89437.1"/>
    <property type="molecule type" value="Genomic_DNA"/>
</dbReference>
<evidence type="ECO:0000313" key="1">
    <source>
        <dbReference type="EMBL" id="KHJ89437.1"/>
    </source>
</evidence>
<protein>
    <submittedName>
        <fullName evidence="1">Uncharacterized protein</fullName>
    </submittedName>
</protein>
<proteinExistence type="predicted"/>
<name>A0A0B1T0Z0_OESDE</name>
<evidence type="ECO:0000313" key="2">
    <source>
        <dbReference type="Proteomes" id="UP000053660"/>
    </source>
</evidence>
<keyword evidence="2" id="KW-1185">Reference proteome</keyword>
<organism evidence="1 2">
    <name type="scientific">Oesophagostomum dentatum</name>
    <name type="common">Nodular worm</name>
    <dbReference type="NCBI Taxonomy" id="61180"/>
    <lineage>
        <taxon>Eukaryota</taxon>
        <taxon>Metazoa</taxon>
        <taxon>Ecdysozoa</taxon>
        <taxon>Nematoda</taxon>
        <taxon>Chromadorea</taxon>
        <taxon>Rhabditida</taxon>
        <taxon>Rhabditina</taxon>
        <taxon>Rhabditomorpha</taxon>
        <taxon>Strongyloidea</taxon>
        <taxon>Strongylidae</taxon>
        <taxon>Oesophagostomum</taxon>
    </lineage>
</organism>
<accession>A0A0B1T0Z0</accession>
<reference evidence="1 2" key="1">
    <citation type="submission" date="2014-03" db="EMBL/GenBank/DDBJ databases">
        <title>Draft genome of the hookworm Oesophagostomum dentatum.</title>
        <authorList>
            <person name="Mitreva M."/>
        </authorList>
    </citation>
    <scope>NUCLEOTIDE SEQUENCE [LARGE SCALE GENOMIC DNA]</scope>
    <source>
        <strain evidence="1 2">OD-Hann</strain>
    </source>
</reference>
<gene>
    <name evidence="1" type="ORF">OESDEN_10737</name>
</gene>
<dbReference type="Proteomes" id="UP000053660">
    <property type="component" value="Unassembled WGS sequence"/>
</dbReference>
<sequence length="77" mass="8761">MKLAPYCPYCYVLTTVQNSHRKYECLLSHVLGTNTSCFVALGQFAGSEEDMESSKLSCRTFVLDPHYEDAYIQNKLT</sequence>
<dbReference type="AlphaFoldDB" id="A0A0B1T0Z0"/>